<keyword evidence="2" id="KW-0732">Signal</keyword>
<sequence>MYFFQLAFIFISAISLLAASRQVIANKKKKNYGQTEGPDVQLSQEEAKRLSAKLKKPLLCDFHLNSTDNIYASKIRLFITTNYPLFIAFHVYFLRKWSLFRWSSNV</sequence>
<feature type="chain" id="PRO_5046066004" evidence="2">
    <location>
        <begin position="20"/>
        <end position="106"/>
    </location>
</feature>
<evidence type="ECO:0000313" key="3">
    <source>
        <dbReference type="EMBL" id="KAK6764256.1"/>
    </source>
</evidence>
<organism evidence="3 4">
    <name type="scientific">Necator americanus</name>
    <name type="common">Human hookworm</name>
    <dbReference type="NCBI Taxonomy" id="51031"/>
    <lineage>
        <taxon>Eukaryota</taxon>
        <taxon>Metazoa</taxon>
        <taxon>Ecdysozoa</taxon>
        <taxon>Nematoda</taxon>
        <taxon>Chromadorea</taxon>
        <taxon>Rhabditida</taxon>
        <taxon>Rhabditina</taxon>
        <taxon>Rhabditomorpha</taxon>
        <taxon>Strongyloidea</taxon>
        <taxon>Ancylostomatidae</taxon>
        <taxon>Bunostominae</taxon>
        <taxon>Necator</taxon>
    </lineage>
</organism>
<keyword evidence="1" id="KW-0472">Membrane</keyword>
<evidence type="ECO:0000313" key="4">
    <source>
        <dbReference type="Proteomes" id="UP001303046"/>
    </source>
</evidence>
<keyword evidence="1" id="KW-1133">Transmembrane helix</keyword>
<protein>
    <submittedName>
        <fullName evidence="3">Uncharacterized protein</fullName>
    </submittedName>
</protein>
<feature type="signal peptide" evidence="2">
    <location>
        <begin position="1"/>
        <end position="19"/>
    </location>
</feature>
<dbReference type="Proteomes" id="UP001303046">
    <property type="component" value="Unassembled WGS sequence"/>
</dbReference>
<gene>
    <name evidence="3" type="primary">Necator_chrX.g24704</name>
    <name evidence="3" type="ORF">RB195_024539</name>
</gene>
<reference evidence="3 4" key="1">
    <citation type="submission" date="2023-08" db="EMBL/GenBank/DDBJ databases">
        <title>A Necator americanus chromosomal reference genome.</title>
        <authorList>
            <person name="Ilik V."/>
            <person name="Petrzelkova K.J."/>
            <person name="Pardy F."/>
            <person name="Fuh T."/>
            <person name="Niatou-Singa F.S."/>
            <person name="Gouil Q."/>
            <person name="Baker L."/>
            <person name="Ritchie M.E."/>
            <person name="Jex A.R."/>
            <person name="Gazzola D."/>
            <person name="Li H."/>
            <person name="Toshio Fujiwara R."/>
            <person name="Zhan B."/>
            <person name="Aroian R.V."/>
            <person name="Pafco B."/>
            <person name="Schwarz E.M."/>
        </authorList>
    </citation>
    <scope>NUCLEOTIDE SEQUENCE [LARGE SCALE GENOMIC DNA]</scope>
    <source>
        <strain evidence="3 4">Aroian</strain>
        <tissue evidence="3">Whole animal</tissue>
    </source>
</reference>
<evidence type="ECO:0000256" key="1">
    <source>
        <dbReference type="SAM" id="Phobius"/>
    </source>
</evidence>
<keyword evidence="4" id="KW-1185">Reference proteome</keyword>
<comment type="caution">
    <text evidence="3">The sequence shown here is derived from an EMBL/GenBank/DDBJ whole genome shotgun (WGS) entry which is preliminary data.</text>
</comment>
<evidence type="ECO:0000256" key="2">
    <source>
        <dbReference type="SAM" id="SignalP"/>
    </source>
</evidence>
<proteinExistence type="predicted"/>
<keyword evidence="1" id="KW-0812">Transmembrane</keyword>
<feature type="transmembrane region" description="Helical" evidence="1">
    <location>
        <begin position="75"/>
        <end position="94"/>
    </location>
</feature>
<accession>A0ABR1ENL0</accession>
<name>A0ABR1ENL0_NECAM</name>
<dbReference type="EMBL" id="JAVFWL010000006">
    <property type="protein sequence ID" value="KAK6764256.1"/>
    <property type="molecule type" value="Genomic_DNA"/>
</dbReference>